<dbReference type="RefSeq" id="WP_218443686.1">
    <property type="nucleotide sequence ID" value="NZ_JAGSPA010000001.1"/>
</dbReference>
<name>A0ABS6SAI6_9SPHN</name>
<proteinExistence type="predicted"/>
<accession>A0ABS6SAI6</accession>
<organism evidence="1 2">
    <name type="scientific">Pacificimonas pallii</name>
    <dbReference type="NCBI Taxonomy" id="2827236"/>
    <lineage>
        <taxon>Bacteria</taxon>
        <taxon>Pseudomonadati</taxon>
        <taxon>Pseudomonadota</taxon>
        <taxon>Alphaproteobacteria</taxon>
        <taxon>Sphingomonadales</taxon>
        <taxon>Sphingosinicellaceae</taxon>
        <taxon>Pacificimonas</taxon>
    </lineage>
</organism>
<evidence type="ECO:0000313" key="2">
    <source>
        <dbReference type="Proteomes" id="UP000722336"/>
    </source>
</evidence>
<keyword evidence="2" id="KW-1185">Reference proteome</keyword>
<protein>
    <submittedName>
        <fullName evidence="1">DUF1499 domain-containing protein</fullName>
    </submittedName>
</protein>
<dbReference type="EMBL" id="JAGSPA010000001">
    <property type="protein sequence ID" value="MBV7255387.1"/>
    <property type="molecule type" value="Genomic_DNA"/>
</dbReference>
<gene>
    <name evidence="1" type="ORF">KCG44_01170</name>
</gene>
<reference evidence="1 2" key="1">
    <citation type="submission" date="2021-04" db="EMBL/GenBank/DDBJ databases">
        <authorList>
            <person name="Pira H."/>
            <person name="Risdian C."/>
            <person name="Wink J."/>
        </authorList>
    </citation>
    <scope>NUCLEOTIDE SEQUENCE [LARGE SCALE GENOMIC DNA]</scope>
    <source>
        <strain evidence="1 2">WHA3</strain>
    </source>
</reference>
<dbReference type="Proteomes" id="UP000722336">
    <property type="component" value="Unassembled WGS sequence"/>
</dbReference>
<evidence type="ECO:0000313" key="1">
    <source>
        <dbReference type="EMBL" id="MBV7255387.1"/>
    </source>
</evidence>
<dbReference type="InterPro" id="IPR010865">
    <property type="entry name" value="DUF1499"/>
</dbReference>
<comment type="caution">
    <text evidence="1">The sequence shown here is derived from an EMBL/GenBank/DDBJ whole genome shotgun (WGS) entry which is preliminary data.</text>
</comment>
<dbReference type="Pfam" id="PF07386">
    <property type="entry name" value="DUF1499"/>
    <property type="match status" value="1"/>
</dbReference>
<sequence>MLNDITTDLANPPRFELTGDGPPDFDSATIGEHVSKYGNLEPIILAEDMPAAFRRVRNEVEARRWKLVAADEQRGQLEAIAVTRLLRFKDDIVIRLTAEDTGTRIDLRSKSRVGRDDFGANAKRIGAFLNALKRG</sequence>